<dbReference type="Proteomes" id="UP001165080">
    <property type="component" value="Unassembled WGS sequence"/>
</dbReference>
<feature type="compositionally biased region" description="Low complexity" evidence="1">
    <location>
        <begin position="239"/>
        <end position="260"/>
    </location>
</feature>
<proteinExistence type="predicted"/>
<keyword evidence="3" id="KW-1185">Reference proteome</keyword>
<sequence>MKKGCTKAKGRRRTTRRAARPPVSRGAPENRKACRPSLHDAHGGGPALRARRNLPAGPGTFPRRGETAQSGAAVRRERLQPMRRPPSPPSPRHRRPGRAPRAWEPQPAGPQPVVPLAPPLAGAAWPMGPSGTSRPGPSRPAAGGGGPTGRSWRPAGGPPSAAGPAAGRRPAPPGPAALPPGAGRHPSDVLQAVLDAMAAARPELYQAALRRWTEREALAAMRAAGLLPPLAQAPPAAPAPFARSRCAAGGRQQRRGPAQRDAGEDWPPSWYVPKSPSRAASPKADAPREGGYVAHFNSMQRGGMFAAKPRGPAEAEEEAYDTFLEEWPRLRAHERRDYDQSLPDMRAPFAELLLVRCGTYAEHRARKEGRMPQLPLHVVADRVVQSAKISKGQALQWNSAGGGGRGR</sequence>
<feature type="compositionally biased region" description="Basic and acidic residues" evidence="1">
    <location>
        <begin position="28"/>
        <end position="42"/>
    </location>
</feature>
<dbReference type="AlphaFoldDB" id="A0A9W6BJ29"/>
<dbReference type="EMBL" id="BRXU01000006">
    <property type="protein sequence ID" value="GLC52341.1"/>
    <property type="molecule type" value="Genomic_DNA"/>
</dbReference>
<evidence type="ECO:0000313" key="2">
    <source>
        <dbReference type="EMBL" id="GLC52341.1"/>
    </source>
</evidence>
<accession>A0A9W6BJ29</accession>
<feature type="compositionally biased region" description="Low complexity" evidence="1">
    <location>
        <begin position="149"/>
        <end position="169"/>
    </location>
</feature>
<evidence type="ECO:0000256" key="1">
    <source>
        <dbReference type="SAM" id="MobiDB-lite"/>
    </source>
</evidence>
<feature type="region of interest" description="Disordered" evidence="1">
    <location>
        <begin position="1"/>
        <end position="189"/>
    </location>
</feature>
<feature type="compositionally biased region" description="Low complexity" evidence="1">
    <location>
        <begin position="119"/>
        <end position="141"/>
    </location>
</feature>
<evidence type="ECO:0000313" key="3">
    <source>
        <dbReference type="Proteomes" id="UP001165080"/>
    </source>
</evidence>
<name>A0A9W6BJ29_9CHLO</name>
<feature type="region of interest" description="Disordered" evidence="1">
    <location>
        <begin position="234"/>
        <end position="289"/>
    </location>
</feature>
<comment type="caution">
    <text evidence="2">The sequence shown here is derived from an EMBL/GenBank/DDBJ whole genome shotgun (WGS) entry which is preliminary data.</text>
</comment>
<reference evidence="2 3" key="1">
    <citation type="journal article" date="2023" name="Commun. Biol.">
        <title>Reorganization of the ancestral sex-determining regions during the evolution of trioecy in Pleodorina starrii.</title>
        <authorList>
            <person name="Takahashi K."/>
            <person name="Suzuki S."/>
            <person name="Kawai-Toyooka H."/>
            <person name="Yamamoto K."/>
            <person name="Hamaji T."/>
            <person name="Ootsuki R."/>
            <person name="Yamaguchi H."/>
            <person name="Kawachi M."/>
            <person name="Higashiyama T."/>
            <person name="Nozaki H."/>
        </authorList>
    </citation>
    <scope>NUCLEOTIDE SEQUENCE [LARGE SCALE GENOMIC DNA]</scope>
    <source>
        <strain evidence="2 3">NIES-4479</strain>
    </source>
</reference>
<gene>
    <name evidence="2" type="primary">PLESTBF000301</name>
    <name evidence="2" type="ORF">PLESTB_000618800</name>
</gene>
<organism evidence="2 3">
    <name type="scientific">Pleodorina starrii</name>
    <dbReference type="NCBI Taxonomy" id="330485"/>
    <lineage>
        <taxon>Eukaryota</taxon>
        <taxon>Viridiplantae</taxon>
        <taxon>Chlorophyta</taxon>
        <taxon>core chlorophytes</taxon>
        <taxon>Chlorophyceae</taxon>
        <taxon>CS clade</taxon>
        <taxon>Chlamydomonadales</taxon>
        <taxon>Volvocaceae</taxon>
        <taxon>Pleodorina</taxon>
    </lineage>
</organism>
<feature type="compositionally biased region" description="Basic residues" evidence="1">
    <location>
        <begin position="1"/>
        <end position="19"/>
    </location>
</feature>
<feature type="compositionally biased region" description="Pro residues" evidence="1">
    <location>
        <begin position="107"/>
        <end position="118"/>
    </location>
</feature>
<protein>
    <submittedName>
        <fullName evidence="2">Uncharacterized protein</fullName>
    </submittedName>
</protein>